<dbReference type="InterPro" id="IPR011053">
    <property type="entry name" value="Single_hybrid_motif"/>
</dbReference>
<evidence type="ECO:0008006" key="3">
    <source>
        <dbReference type="Google" id="ProtNLM"/>
    </source>
</evidence>
<dbReference type="RefSeq" id="WP_301591577.1">
    <property type="nucleotide sequence ID" value="NZ_JAPFQI010000016.1"/>
</dbReference>
<organism evidence="1 2">
    <name type="scientific">Sabulicella glaciei</name>
    <dbReference type="NCBI Taxonomy" id="2984948"/>
    <lineage>
        <taxon>Bacteria</taxon>
        <taxon>Pseudomonadati</taxon>
        <taxon>Pseudomonadota</taxon>
        <taxon>Alphaproteobacteria</taxon>
        <taxon>Acetobacterales</taxon>
        <taxon>Acetobacteraceae</taxon>
        <taxon>Sabulicella</taxon>
    </lineage>
</organism>
<keyword evidence="2" id="KW-1185">Reference proteome</keyword>
<proteinExistence type="predicted"/>
<gene>
    <name evidence="1" type="ORF">OF850_17275</name>
</gene>
<sequence length="135" mass="13967">MTAEEIGQITAWLKAAGLDSLELASPRAKLRLRLGAPAPAETGNLAPQPSAAPASIDARATGLFLPAHPWRATPPVQPGQRVQAGEIVGFLRIGPLLQPVTATSDGIVGRCLAAPGKLVGFGTKLFEFSPEGRTP</sequence>
<dbReference type="Gene3D" id="2.40.50.100">
    <property type="match status" value="1"/>
</dbReference>
<reference evidence="1 2" key="1">
    <citation type="submission" date="2022-10" db="EMBL/GenBank/DDBJ databases">
        <title>Roseococcus glaciei nov., sp. nov., isolated from glacier.</title>
        <authorList>
            <person name="Liu Q."/>
            <person name="Xin Y.-H."/>
        </authorList>
    </citation>
    <scope>NUCLEOTIDE SEQUENCE [LARGE SCALE GENOMIC DNA]</scope>
    <source>
        <strain evidence="1 2">MDT2-1-1</strain>
    </source>
</reference>
<evidence type="ECO:0000313" key="1">
    <source>
        <dbReference type="EMBL" id="MCW8087384.1"/>
    </source>
</evidence>
<protein>
    <recommendedName>
        <fullName evidence="3">Acetyl-CoA carboxylase biotin carboxyl carrier protein subunit</fullName>
    </recommendedName>
</protein>
<comment type="caution">
    <text evidence="1">The sequence shown here is derived from an EMBL/GenBank/DDBJ whole genome shotgun (WGS) entry which is preliminary data.</text>
</comment>
<accession>A0ABT3P0R5</accession>
<dbReference type="Proteomes" id="UP001526430">
    <property type="component" value="Unassembled WGS sequence"/>
</dbReference>
<evidence type="ECO:0000313" key="2">
    <source>
        <dbReference type="Proteomes" id="UP001526430"/>
    </source>
</evidence>
<dbReference type="SUPFAM" id="SSF51230">
    <property type="entry name" value="Single hybrid motif"/>
    <property type="match status" value="1"/>
</dbReference>
<dbReference type="EMBL" id="JAPFQI010000016">
    <property type="protein sequence ID" value="MCW8087384.1"/>
    <property type="molecule type" value="Genomic_DNA"/>
</dbReference>
<name>A0ABT3P0R5_9PROT</name>